<dbReference type="InterPro" id="IPR002068">
    <property type="entry name" value="A-crystallin/Hsp20_dom"/>
</dbReference>
<dbReference type="RefSeq" id="WP_020212589.1">
    <property type="nucleotide sequence ID" value="NZ_JRLX01000004.1"/>
</dbReference>
<evidence type="ECO:0000259" key="3">
    <source>
        <dbReference type="PROSITE" id="PS01031"/>
    </source>
</evidence>
<dbReference type="PROSITE" id="PS01031">
    <property type="entry name" value="SHSP"/>
    <property type="match status" value="1"/>
</dbReference>
<feature type="domain" description="SHSP" evidence="3">
    <location>
        <begin position="28"/>
        <end position="142"/>
    </location>
</feature>
<accession>A0A0A2M7G3</accession>
<dbReference type="CDD" id="cd06464">
    <property type="entry name" value="ACD_sHsps-like"/>
    <property type="match status" value="1"/>
</dbReference>
<proteinExistence type="inferred from homology"/>
<dbReference type="Pfam" id="PF00011">
    <property type="entry name" value="HSP20"/>
    <property type="match status" value="1"/>
</dbReference>
<evidence type="ECO:0000256" key="2">
    <source>
        <dbReference type="RuleBase" id="RU003616"/>
    </source>
</evidence>
<dbReference type="PANTHER" id="PTHR11527">
    <property type="entry name" value="HEAT-SHOCK PROTEIN 20 FAMILY MEMBER"/>
    <property type="match status" value="1"/>
</dbReference>
<gene>
    <name evidence="4" type="ORF">Q765_05430</name>
</gene>
<reference evidence="4 5" key="1">
    <citation type="submission" date="2013-09" db="EMBL/GenBank/DDBJ databases">
        <authorList>
            <person name="Zeng Z."/>
            <person name="Chen C."/>
        </authorList>
    </citation>
    <scope>NUCLEOTIDE SEQUENCE [LARGE SCALE GENOMIC DNA]</scope>
    <source>
        <strain evidence="4 5">WB 3.3-2</strain>
    </source>
</reference>
<dbReference type="Proteomes" id="UP000030152">
    <property type="component" value="Unassembled WGS sequence"/>
</dbReference>
<dbReference type="EMBL" id="JRLX01000004">
    <property type="protein sequence ID" value="KGO87576.1"/>
    <property type="molecule type" value="Genomic_DNA"/>
</dbReference>
<comment type="similarity">
    <text evidence="1 2">Belongs to the small heat shock protein (HSP20) family.</text>
</comment>
<evidence type="ECO:0000256" key="1">
    <source>
        <dbReference type="PROSITE-ProRule" id="PRU00285"/>
    </source>
</evidence>
<organism evidence="4 5">
    <name type="scientific">Flavobacterium rivuli WB 3.3-2 = DSM 21788</name>
    <dbReference type="NCBI Taxonomy" id="1121895"/>
    <lineage>
        <taxon>Bacteria</taxon>
        <taxon>Pseudomonadati</taxon>
        <taxon>Bacteroidota</taxon>
        <taxon>Flavobacteriia</taxon>
        <taxon>Flavobacteriales</taxon>
        <taxon>Flavobacteriaceae</taxon>
        <taxon>Flavobacterium</taxon>
    </lineage>
</organism>
<dbReference type="STRING" id="1121895.GCA_000378485_01448"/>
<evidence type="ECO:0000313" key="4">
    <source>
        <dbReference type="EMBL" id="KGO87576.1"/>
    </source>
</evidence>
<protein>
    <recommendedName>
        <fullName evidence="3">SHSP domain-containing protein</fullName>
    </recommendedName>
</protein>
<sequence>MNVVKRNYSNGYPVVMDQFFKDILGGTQYTQKAVPPVNIKETEQSFTISLVAPGLKKDAFAIEVDKKLLTISHTVAVEEVKEGDGQYTRKEFTQNSFKRSFTLPENVNETDINAVYQDGVLNITLPKKKEAQQETKRVIEVL</sequence>
<dbReference type="eggNOG" id="COG0071">
    <property type="taxonomic scope" value="Bacteria"/>
</dbReference>
<comment type="caution">
    <text evidence="4">The sequence shown here is derived from an EMBL/GenBank/DDBJ whole genome shotgun (WGS) entry which is preliminary data.</text>
</comment>
<dbReference type="InterPro" id="IPR031107">
    <property type="entry name" value="Small_HSP"/>
</dbReference>
<name>A0A0A2M7G3_9FLAO</name>
<evidence type="ECO:0000313" key="5">
    <source>
        <dbReference type="Proteomes" id="UP000030152"/>
    </source>
</evidence>
<keyword evidence="5" id="KW-1185">Reference proteome</keyword>
<dbReference type="AlphaFoldDB" id="A0A0A2M7G3"/>
<dbReference type="InterPro" id="IPR008978">
    <property type="entry name" value="HSP20-like_chaperone"/>
</dbReference>
<dbReference type="SUPFAM" id="SSF49764">
    <property type="entry name" value="HSP20-like chaperones"/>
    <property type="match status" value="1"/>
</dbReference>
<dbReference type="Gene3D" id="2.60.40.790">
    <property type="match status" value="1"/>
</dbReference>
<dbReference type="OrthoDB" id="9814487at2"/>